<dbReference type="Gene3D" id="3.40.50.300">
    <property type="entry name" value="P-loop containing nucleotide triphosphate hydrolases"/>
    <property type="match status" value="1"/>
</dbReference>
<protein>
    <recommendedName>
        <fullName evidence="4">Terminase</fullName>
    </recommendedName>
</protein>
<dbReference type="AlphaFoldDB" id="A0A4Q1UCP4"/>
<gene>
    <name evidence="2" type="ORF">B5P46_11815</name>
</gene>
<name>A0A4Q1UCP4_RHILE</name>
<dbReference type="InterPro" id="IPR027417">
    <property type="entry name" value="P-loop_NTPase"/>
</dbReference>
<accession>A0A4Q1UCP4</accession>
<dbReference type="RefSeq" id="WP_129418805.1">
    <property type="nucleotide sequence ID" value="NZ_MZMU01000003.1"/>
</dbReference>
<evidence type="ECO:0000313" key="3">
    <source>
        <dbReference type="Proteomes" id="UP000290767"/>
    </source>
</evidence>
<dbReference type="EMBL" id="MZMU01000003">
    <property type="protein sequence ID" value="RXT29361.1"/>
    <property type="molecule type" value="Genomic_DNA"/>
</dbReference>
<dbReference type="Proteomes" id="UP000290767">
    <property type="component" value="Unassembled WGS sequence"/>
</dbReference>
<comment type="caution">
    <text evidence="2">The sequence shown here is derived from an EMBL/GenBank/DDBJ whole genome shotgun (WGS) entry which is preliminary data.</text>
</comment>
<sequence length="543" mass="59585">MGIEVTHYEPPGPIGEAFINSRGPIDAIMGPGGSGKTVGSVIKGPKHAAQYMPVCKDGWVRVKTLCVRDTYRSFARTALASWYNMFPIKHAWTVSHEGGQDRPVVHKMRWEAYRGRDLIKVEYIMETGAIGDNDLEAFAKGYEISMAWGNEYDLMPANTLPVFFQRCGRYPPMDQIAPSELERVSRDGRAAMAAMGLQVDENEPVLPRIVWGDMNPPPSLEHPAYLQPFGESSKPGSIVHNFTPGWNGFWQPGGLSPNAENRKGKPRSSYELEAATTTDKRLVKRMVHSIPANVGAGDPVYDEFNRSIHVADQPLEPLPGVPLSTGIDAGGSPAGIVGQFLPNGQLRLLAEHCAKPGTGAARFSIQFHELLIERFRGFAFLEAFGDPAAFMGADTENGELSWMQTVGKALSLSILPTESNEPSLRQDAVRWYLSGLIDGATPRILIDPRCKKIIGGFEAHYMLTKNASIGATNKAEVVKNEYSHPHDALQYLCLGHRGAAGVMAASANLGRGDNVMSLQHLRDLRDGRNQQQQRPGEFDVWNV</sequence>
<proteinExistence type="predicted"/>
<reference evidence="2 3" key="1">
    <citation type="submission" date="2017-03" db="EMBL/GenBank/DDBJ databases">
        <authorList>
            <person name="Safronova V.I."/>
            <person name="Sazanova A.L."/>
            <person name="Chirak E.R."/>
        </authorList>
    </citation>
    <scope>NUCLEOTIDE SEQUENCE [LARGE SCALE GENOMIC DNA]</scope>
    <source>
        <strain evidence="2 3">Tri-43</strain>
    </source>
</reference>
<feature type="region of interest" description="Disordered" evidence="1">
    <location>
        <begin position="253"/>
        <end position="274"/>
    </location>
</feature>
<organism evidence="2 3">
    <name type="scientific">Rhizobium leguminosarum</name>
    <dbReference type="NCBI Taxonomy" id="384"/>
    <lineage>
        <taxon>Bacteria</taxon>
        <taxon>Pseudomonadati</taxon>
        <taxon>Pseudomonadota</taxon>
        <taxon>Alphaproteobacteria</taxon>
        <taxon>Hyphomicrobiales</taxon>
        <taxon>Rhizobiaceae</taxon>
        <taxon>Rhizobium/Agrobacterium group</taxon>
        <taxon>Rhizobium</taxon>
    </lineage>
</organism>
<evidence type="ECO:0000313" key="2">
    <source>
        <dbReference type="EMBL" id="RXT29361.1"/>
    </source>
</evidence>
<evidence type="ECO:0008006" key="4">
    <source>
        <dbReference type="Google" id="ProtNLM"/>
    </source>
</evidence>
<evidence type="ECO:0000256" key="1">
    <source>
        <dbReference type="SAM" id="MobiDB-lite"/>
    </source>
</evidence>